<dbReference type="PANTHER" id="PTHR42929:SF1">
    <property type="entry name" value="INNER MEMBRANE ABC TRANSPORTER PERMEASE PROTEIN YDCU-RELATED"/>
    <property type="match status" value="1"/>
</dbReference>
<organism evidence="10 11">
    <name type="scientific">Brachyspira suanatina</name>
    <dbReference type="NCBI Taxonomy" id="381802"/>
    <lineage>
        <taxon>Bacteria</taxon>
        <taxon>Pseudomonadati</taxon>
        <taxon>Spirochaetota</taxon>
        <taxon>Spirochaetia</taxon>
        <taxon>Brachyspirales</taxon>
        <taxon>Brachyspiraceae</taxon>
        <taxon>Brachyspira</taxon>
    </lineage>
</organism>
<sequence>MKTKIPAIPYLIWTLVFVLVPLFLVIYFAFTNQRGDFTLNNFANVTGFTPVIIRSVILAFIATLICLILAYPLSYYISRQEKTVQNALIMLVMLPMWMNFLLRTYAWMTILENNGLINKMFMFMGLSPVKLINTQAAVLIGMVYNYLPFMILPLYSVMTKIHQSLIEASQDLGANSFNVFSKVIFPLSLPGMAAGVTMVFVAAVSTFVISRMLGGGSNILIGDLIEMQFLGMSYNPNLGSAISLVLIVISLCAIMLMQQIDEEDEDVKGMFL</sequence>
<feature type="transmembrane region" description="Helical" evidence="8">
    <location>
        <begin position="131"/>
        <end position="155"/>
    </location>
</feature>
<comment type="subcellular location">
    <subcellularLocation>
        <location evidence="1 8">Cell membrane</location>
        <topology evidence="1 8">Multi-pass membrane protein</topology>
    </subcellularLocation>
</comment>
<keyword evidence="6 8" id="KW-1133">Transmembrane helix</keyword>
<evidence type="ECO:0000256" key="3">
    <source>
        <dbReference type="ARBA" id="ARBA00022448"/>
    </source>
</evidence>
<keyword evidence="11" id="KW-1185">Reference proteome</keyword>
<comment type="similarity">
    <text evidence="2">Belongs to the binding-protein-dependent transport system permease family. CysTW subfamily.</text>
</comment>
<dbReference type="AlphaFoldDB" id="A0A0G4K4A4"/>
<protein>
    <submittedName>
        <fullName evidence="10">ABC transporter permease</fullName>
    </submittedName>
</protein>
<keyword evidence="5 8" id="KW-0812">Transmembrane</keyword>
<gene>
    <name evidence="10" type="ORF">BRSU_0425</name>
</gene>
<evidence type="ECO:0000256" key="7">
    <source>
        <dbReference type="ARBA" id="ARBA00023136"/>
    </source>
</evidence>
<evidence type="ECO:0000313" key="11">
    <source>
        <dbReference type="Proteomes" id="UP000043763"/>
    </source>
</evidence>
<evidence type="ECO:0000256" key="5">
    <source>
        <dbReference type="ARBA" id="ARBA00022692"/>
    </source>
</evidence>
<dbReference type="Proteomes" id="UP000043763">
    <property type="component" value="Unassembled WGS sequence"/>
</dbReference>
<evidence type="ECO:0000256" key="8">
    <source>
        <dbReference type="RuleBase" id="RU363032"/>
    </source>
</evidence>
<dbReference type="PANTHER" id="PTHR42929">
    <property type="entry name" value="INNER MEMBRANE ABC TRANSPORTER PERMEASE PROTEIN YDCU-RELATED-RELATED"/>
    <property type="match status" value="1"/>
</dbReference>
<dbReference type="EMBL" id="CVLB01000001">
    <property type="protein sequence ID" value="CRF31865.1"/>
    <property type="molecule type" value="Genomic_DNA"/>
</dbReference>
<dbReference type="Gene3D" id="1.10.3720.10">
    <property type="entry name" value="MetI-like"/>
    <property type="match status" value="1"/>
</dbReference>
<evidence type="ECO:0000256" key="1">
    <source>
        <dbReference type="ARBA" id="ARBA00004651"/>
    </source>
</evidence>
<feature type="domain" description="ABC transmembrane type-1" evidence="9">
    <location>
        <begin position="52"/>
        <end position="257"/>
    </location>
</feature>
<dbReference type="GO" id="GO:0055085">
    <property type="term" value="P:transmembrane transport"/>
    <property type="evidence" value="ECO:0007669"/>
    <property type="project" value="InterPro"/>
</dbReference>
<name>A0A0G4K4A4_9SPIR</name>
<feature type="transmembrane region" description="Helical" evidence="8">
    <location>
        <begin position="88"/>
        <end position="111"/>
    </location>
</feature>
<keyword evidence="4" id="KW-1003">Cell membrane</keyword>
<feature type="transmembrane region" description="Helical" evidence="8">
    <location>
        <begin position="51"/>
        <end position="76"/>
    </location>
</feature>
<dbReference type="Pfam" id="PF00528">
    <property type="entry name" value="BPD_transp_1"/>
    <property type="match status" value="1"/>
</dbReference>
<evidence type="ECO:0000256" key="4">
    <source>
        <dbReference type="ARBA" id="ARBA00022475"/>
    </source>
</evidence>
<feature type="transmembrane region" description="Helical" evidence="8">
    <location>
        <begin position="183"/>
        <end position="209"/>
    </location>
</feature>
<keyword evidence="3 8" id="KW-0813">Transport</keyword>
<dbReference type="RefSeq" id="WP_048593570.1">
    <property type="nucleotide sequence ID" value="NZ_CVLB01000001.1"/>
</dbReference>
<accession>A0A0G4K4A4</accession>
<dbReference type="InterPro" id="IPR035906">
    <property type="entry name" value="MetI-like_sf"/>
</dbReference>
<evidence type="ECO:0000259" key="9">
    <source>
        <dbReference type="PROSITE" id="PS50928"/>
    </source>
</evidence>
<keyword evidence="7 8" id="KW-0472">Membrane</keyword>
<dbReference type="SUPFAM" id="SSF161098">
    <property type="entry name" value="MetI-like"/>
    <property type="match status" value="1"/>
</dbReference>
<reference evidence="11" key="1">
    <citation type="submission" date="2015-04" db="EMBL/GenBank/DDBJ databases">
        <authorList>
            <person name="Mushtaq Mamoona"/>
        </authorList>
    </citation>
    <scope>NUCLEOTIDE SEQUENCE [LARGE SCALE GENOMIC DNA]</scope>
    <source>
        <strain evidence="11">AN4859/03</strain>
    </source>
</reference>
<dbReference type="InterPro" id="IPR000515">
    <property type="entry name" value="MetI-like"/>
</dbReference>
<evidence type="ECO:0000313" key="10">
    <source>
        <dbReference type="EMBL" id="CRF31865.1"/>
    </source>
</evidence>
<dbReference type="OrthoDB" id="9807047at2"/>
<evidence type="ECO:0000256" key="2">
    <source>
        <dbReference type="ARBA" id="ARBA00007069"/>
    </source>
</evidence>
<feature type="transmembrane region" description="Helical" evidence="8">
    <location>
        <begin position="238"/>
        <end position="257"/>
    </location>
</feature>
<feature type="transmembrane region" description="Helical" evidence="8">
    <location>
        <begin position="7"/>
        <end position="31"/>
    </location>
</feature>
<evidence type="ECO:0000256" key="6">
    <source>
        <dbReference type="ARBA" id="ARBA00022989"/>
    </source>
</evidence>
<dbReference type="CDD" id="cd06261">
    <property type="entry name" value="TM_PBP2"/>
    <property type="match status" value="1"/>
</dbReference>
<dbReference type="GO" id="GO:0005886">
    <property type="term" value="C:plasma membrane"/>
    <property type="evidence" value="ECO:0007669"/>
    <property type="project" value="UniProtKB-SubCell"/>
</dbReference>
<proteinExistence type="inferred from homology"/>
<dbReference type="PROSITE" id="PS50928">
    <property type="entry name" value="ABC_TM1"/>
    <property type="match status" value="1"/>
</dbReference>